<dbReference type="SUPFAM" id="SSF50346">
    <property type="entry name" value="PRC-barrel domain"/>
    <property type="match status" value="1"/>
</dbReference>
<keyword evidence="3" id="KW-1185">Reference proteome</keyword>
<dbReference type="OrthoDB" id="510842at2"/>
<accession>A0A8G1XGH9</accession>
<proteinExistence type="predicted"/>
<evidence type="ECO:0008006" key="5">
    <source>
        <dbReference type="Google" id="ProtNLM"/>
    </source>
</evidence>
<evidence type="ECO:0000313" key="3">
    <source>
        <dbReference type="Proteomes" id="UP000266906"/>
    </source>
</evidence>
<organism evidence="2 3">
    <name type="scientific">Kitasatospora cineracea</name>
    <dbReference type="NCBI Taxonomy" id="88074"/>
    <lineage>
        <taxon>Bacteria</taxon>
        <taxon>Bacillati</taxon>
        <taxon>Actinomycetota</taxon>
        <taxon>Actinomycetes</taxon>
        <taxon>Kitasatosporales</taxon>
        <taxon>Streptomycetaceae</taxon>
        <taxon>Kitasatospora</taxon>
    </lineage>
</organism>
<reference evidence="3 4" key="1">
    <citation type="submission" date="2018-11" db="EMBL/GenBank/DDBJ databases">
        <title>Sequencing the genomes of 1000 actinobacteria strains.</title>
        <authorList>
            <person name="Klenk H.-P."/>
        </authorList>
    </citation>
    <scope>NUCLEOTIDE SEQUENCE [LARGE SCALE GENOMIC DNA]</scope>
    <source>
        <strain evidence="1 4">DSM 44780</strain>
        <strain evidence="2 3">DSM 44781</strain>
    </source>
</reference>
<dbReference type="Proteomes" id="UP000267408">
    <property type="component" value="Unassembled WGS sequence"/>
</dbReference>
<dbReference type="RefSeq" id="WP_123558336.1">
    <property type="nucleotide sequence ID" value="NZ_JBEYIY010000068.1"/>
</dbReference>
<protein>
    <recommendedName>
        <fullName evidence="5">PRC-barrel domain protein</fullName>
    </recommendedName>
</protein>
<accession>A0A3N4SCM1</accession>
<name>A0A3N4SCM1_9ACTN</name>
<dbReference type="GO" id="GO:0030077">
    <property type="term" value="C:plasma membrane light-harvesting complex"/>
    <property type="evidence" value="ECO:0007669"/>
    <property type="project" value="InterPro"/>
</dbReference>
<dbReference type="EMBL" id="RJVJ01000001">
    <property type="protein sequence ID" value="ROR46027.1"/>
    <property type="molecule type" value="Genomic_DNA"/>
</dbReference>
<comment type="caution">
    <text evidence="2">The sequence shown here is derived from an EMBL/GenBank/DDBJ whole genome shotgun (WGS) entry which is preliminary data.</text>
</comment>
<sequence length="125" mass="14205">MSEQRHDVDLWTYRDASGHRVGADLVGFHVEAEDGPIGKVDRMAEDFGPQYLVVDTAPWIFHHRVLLPAVTVREVDLERRTVRVDRSKEEIGAAPPLVRAEQHTDLDLRAELALYYGPFYGGRLP</sequence>
<dbReference type="GO" id="GO:0019684">
    <property type="term" value="P:photosynthesis, light reaction"/>
    <property type="evidence" value="ECO:0007669"/>
    <property type="project" value="InterPro"/>
</dbReference>
<dbReference type="InterPro" id="IPR011033">
    <property type="entry name" value="PRC_barrel-like_sf"/>
</dbReference>
<dbReference type="AlphaFoldDB" id="A0A3N4SCM1"/>
<gene>
    <name evidence="2" type="ORF">EDD38_4773</name>
    <name evidence="1" type="ORF">EDD39_4282</name>
</gene>
<evidence type="ECO:0000313" key="2">
    <source>
        <dbReference type="EMBL" id="RPE36400.1"/>
    </source>
</evidence>
<dbReference type="Proteomes" id="UP000266906">
    <property type="component" value="Unassembled WGS sequence"/>
</dbReference>
<dbReference type="EMBL" id="RKQG01000001">
    <property type="protein sequence ID" value="RPE36400.1"/>
    <property type="molecule type" value="Genomic_DNA"/>
</dbReference>
<evidence type="ECO:0000313" key="1">
    <source>
        <dbReference type="EMBL" id="ROR46027.1"/>
    </source>
</evidence>
<evidence type="ECO:0000313" key="4">
    <source>
        <dbReference type="Proteomes" id="UP000267408"/>
    </source>
</evidence>
<dbReference type="Gene3D" id="3.90.50.10">
    <property type="entry name" value="Photosynthetic Reaction Center, subunit H, domain 2"/>
    <property type="match status" value="1"/>
</dbReference>
<dbReference type="InterPro" id="IPR014747">
    <property type="entry name" value="Bac_photo_RC_H_C"/>
</dbReference>